<organism evidence="3 4">
    <name type="scientific">Anopheles maculatus</name>
    <dbReference type="NCBI Taxonomy" id="74869"/>
    <lineage>
        <taxon>Eukaryota</taxon>
        <taxon>Metazoa</taxon>
        <taxon>Ecdysozoa</taxon>
        <taxon>Arthropoda</taxon>
        <taxon>Hexapoda</taxon>
        <taxon>Insecta</taxon>
        <taxon>Pterygota</taxon>
        <taxon>Neoptera</taxon>
        <taxon>Endopterygota</taxon>
        <taxon>Diptera</taxon>
        <taxon>Nematocera</taxon>
        <taxon>Culicoidea</taxon>
        <taxon>Culicidae</taxon>
        <taxon>Anophelinae</taxon>
        <taxon>Anopheles</taxon>
        <taxon>Anopheles maculatus group</taxon>
    </lineage>
</organism>
<dbReference type="AlphaFoldDB" id="A0A182T4A5"/>
<evidence type="ECO:0000256" key="2">
    <source>
        <dbReference type="SAM" id="SignalP"/>
    </source>
</evidence>
<evidence type="ECO:0000313" key="3">
    <source>
        <dbReference type="EnsemblMetazoa" id="AMAM019347-PA"/>
    </source>
</evidence>
<feature type="transmembrane region" description="Helical" evidence="1">
    <location>
        <begin position="59"/>
        <end position="77"/>
    </location>
</feature>
<evidence type="ECO:0000256" key="1">
    <source>
        <dbReference type="SAM" id="Phobius"/>
    </source>
</evidence>
<sequence>MFYCLYMCCVCTVYCIAPLCSNVSGYMSAMKGQANGSTAFEFNLYLEQGFYWLDNRTSLFGYCICTVFMFPLMYLCAYTGTVKVVTVFNIIKYCQVVIQAVVLKLEYLKTLRDISKCTDTLSQVRDLHQRALRCAELLELVLQPLLLMQFVLCILIWCTMMLYFSVSSNNVGKALYETDWIDYDGTMRKNLAFMIMRAQCRKRITLGDGSKRLYFPIVFTAFCTTVVVPKLVTHYSDLETFICSMAELVFVGNVNCGTMLLWLEYASFAQFIEQTTSLTKYLITSFAVYFQSMGQFVNINETSGNLSDQHQAEFTLHMEEEFYGLEQRTNIIHYILFTSVILPMMLVTAVSVHTKLLTICCSTLYCETLLHIVTIKVDNLHRMPWEAARDELADIIQ</sequence>
<keyword evidence="2" id="KW-0732">Signal</keyword>
<protein>
    <submittedName>
        <fullName evidence="3">Uncharacterized protein</fullName>
    </submittedName>
</protein>
<dbReference type="VEuPathDB" id="VectorBase:AMAM019347"/>
<keyword evidence="1" id="KW-0812">Transmembrane</keyword>
<feature type="transmembrane region" description="Helical" evidence="1">
    <location>
        <begin position="146"/>
        <end position="166"/>
    </location>
</feature>
<keyword evidence="1" id="KW-0472">Membrane</keyword>
<keyword evidence="4" id="KW-1185">Reference proteome</keyword>
<feature type="transmembrane region" description="Helical" evidence="1">
    <location>
        <begin position="213"/>
        <end position="232"/>
    </location>
</feature>
<proteinExistence type="predicted"/>
<dbReference type="Proteomes" id="UP000075901">
    <property type="component" value="Unassembled WGS sequence"/>
</dbReference>
<reference evidence="3" key="2">
    <citation type="submission" date="2020-05" db="UniProtKB">
        <authorList>
            <consortium name="EnsemblMetazoa"/>
        </authorList>
    </citation>
    <scope>IDENTIFICATION</scope>
    <source>
        <strain evidence="3">maculatus3</strain>
    </source>
</reference>
<reference evidence="4" key="1">
    <citation type="submission" date="2013-09" db="EMBL/GenBank/DDBJ databases">
        <title>The Genome Sequence of Anopheles maculatus species B.</title>
        <authorList>
            <consortium name="The Broad Institute Genomics Platform"/>
            <person name="Neafsey D.E."/>
            <person name="Besansky N."/>
            <person name="Howell P."/>
            <person name="Walton C."/>
            <person name="Young S.K."/>
            <person name="Zeng Q."/>
            <person name="Gargeya S."/>
            <person name="Fitzgerald M."/>
            <person name="Haas B."/>
            <person name="Abouelleil A."/>
            <person name="Allen A.W."/>
            <person name="Alvarado L."/>
            <person name="Arachchi H.M."/>
            <person name="Berlin A.M."/>
            <person name="Chapman S.B."/>
            <person name="Gainer-Dewar J."/>
            <person name="Goldberg J."/>
            <person name="Griggs A."/>
            <person name="Gujja S."/>
            <person name="Hansen M."/>
            <person name="Howarth C."/>
            <person name="Imamovic A."/>
            <person name="Ireland A."/>
            <person name="Larimer J."/>
            <person name="McCowan C."/>
            <person name="Murphy C."/>
            <person name="Pearson M."/>
            <person name="Poon T.W."/>
            <person name="Priest M."/>
            <person name="Roberts A."/>
            <person name="Saif S."/>
            <person name="Shea T."/>
            <person name="Sisk P."/>
            <person name="Sykes S."/>
            <person name="Wortman J."/>
            <person name="Nusbaum C."/>
            <person name="Birren B."/>
        </authorList>
    </citation>
    <scope>NUCLEOTIDE SEQUENCE [LARGE SCALE GENOMIC DNA]</scope>
    <source>
        <strain evidence="4">maculatus3</strain>
    </source>
</reference>
<name>A0A182T4A5_9DIPT</name>
<accession>A0A182T4A5</accession>
<feature type="signal peptide" evidence="2">
    <location>
        <begin position="1"/>
        <end position="15"/>
    </location>
</feature>
<feature type="chain" id="PRO_5013266566" evidence="2">
    <location>
        <begin position="16"/>
        <end position="397"/>
    </location>
</feature>
<dbReference type="EnsemblMetazoa" id="AMAM019347-RA">
    <property type="protein sequence ID" value="AMAM019347-PA"/>
    <property type="gene ID" value="AMAM019347"/>
</dbReference>
<keyword evidence="1" id="KW-1133">Transmembrane helix</keyword>
<feature type="transmembrane region" description="Helical" evidence="1">
    <location>
        <begin position="84"/>
        <end position="103"/>
    </location>
</feature>
<evidence type="ECO:0000313" key="4">
    <source>
        <dbReference type="Proteomes" id="UP000075901"/>
    </source>
</evidence>
<feature type="transmembrane region" description="Helical" evidence="1">
    <location>
        <begin position="331"/>
        <end position="350"/>
    </location>
</feature>